<comment type="caution">
    <text evidence="3">The sequence shown here is derived from an EMBL/GenBank/DDBJ whole genome shotgun (WGS) entry which is preliminary data.</text>
</comment>
<dbReference type="AlphaFoldDB" id="A0A918U1B9"/>
<organism evidence="3 4">
    <name type="scientific">Streptomyces fructofermentans</name>
    <dbReference type="NCBI Taxonomy" id="152141"/>
    <lineage>
        <taxon>Bacteria</taxon>
        <taxon>Bacillati</taxon>
        <taxon>Actinomycetota</taxon>
        <taxon>Actinomycetes</taxon>
        <taxon>Kitasatosporales</taxon>
        <taxon>Streptomycetaceae</taxon>
        <taxon>Streptomyces</taxon>
    </lineage>
</organism>
<dbReference type="EMBL" id="BMWD01000023">
    <property type="protein sequence ID" value="GGX81184.1"/>
    <property type="molecule type" value="Genomic_DNA"/>
</dbReference>
<evidence type="ECO:0000256" key="1">
    <source>
        <dbReference type="SAM" id="MobiDB-lite"/>
    </source>
</evidence>
<protein>
    <recommendedName>
        <fullName evidence="5">TIGR04222 domain-containing membrane protein</fullName>
    </recommendedName>
</protein>
<proteinExistence type="predicted"/>
<reference evidence="3" key="1">
    <citation type="journal article" date="2014" name="Int. J. Syst. Evol. Microbiol.">
        <title>Complete genome sequence of Corynebacterium casei LMG S-19264T (=DSM 44701T), isolated from a smear-ripened cheese.</title>
        <authorList>
            <consortium name="US DOE Joint Genome Institute (JGI-PGF)"/>
            <person name="Walter F."/>
            <person name="Albersmeier A."/>
            <person name="Kalinowski J."/>
            <person name="Ruckert C."/>
        </authorList>
    </citation>
    <scope>NUCLEOTIDE SEQUENCE</scope>
    <source>
        <strain evidence="3">JCM 4956</strain>
    </source>
</reference>
<evidence type="ECO:0000313" key="4">
    <source>
        <dbReference type="Proteomes" id="UP000645555"/>
    </source>
</evidence>
<feature type="region of interest" description="Disordered" evidence="1">
    <location>
        <begin position="240"/>
        <end position="267"/>
    </location>
</feature>
<feature type="transmembrane region" description="Helical" evidence="2">
    <location>
        <begin position="151"/>
        <end position="170"/>
    </location>
</feature>
<keyword evidence="2" id="KW-0812">Transmembrane</keyword>
<name>A0A918U1B9_9ACTN</name>
<keyword evidence="4" id="KW-1185">Reference proteome</keyword>
<dbReference type="RefSeq" id="WP_190038363.1">
    <property type="nucleotide sequence ID" value="NZ_BMWD01000023.1"/>
</dbReference>
<evidence type="ECO:0000313" key="3">
    <source>
        <dbReference type="EMBL" id="GGX81184.1"/>
    </source>
</evidence>
<gene>
    <name evidence="3" type="ORF">GCM10010515_55970</name>
</gene>
<evidence type="ECO:0000256" key="2">
    <source>
        <dbReference type="SAM" id="Phobius"/>
    </source>
</evidence>
<accession>A0A918U1B9</accession>
<reference evidence="3" key="2">
    <citation type="submission" date="2020-09" db="EMBL/GenBank/DDBJ databases">
        <authorList>
            <person name="Sun Q."/>
            <person name="Ohkuma M."/>
        </authorList>
    </citation>
    <scope>NUCLEOTIDE SEQUENCE</scope>
    <source>
        <strain evidence="3">JCM 4956</strain>
    </source>
</reference>
<feature type="transmembrane region" description="Helical" evidence="2">
    <location>
        <begin position="12"/>
        <end position="32"/>
    </location>
</feature>
<sequence>MDWWLGDSEGIVACWLLVFALCNGSRGLYCWFRDRDPRRKAEELIAGGLHPVPASYLLGGMVEAAETAVCLLVDDGVVKVSSTGELRPTRRGRSQTDPALHALTEEIRATPADAATKLYEIVSEGRFALFRGRVERDAPAMRMTASGRSQTLMLAATMVIAIGMGVHATVTEAPVPFAPEADRSVWLYVCAAAWLVQWGPACLWPSEKRRRWKALDAYCRHETEIARAAVPDRTRRAIAATRERPQPPPLYPRTRTRTSTRTGSRGDAVADSIDVDACGTSCGGGCGGGCGGE</sequence>
<keyword evidence="2" id="KW-0472">Membrane</keyword>
<feature type="transmembrane region" description="Helical" evidence="2">
    <location>
        <begin position="185"/>
        <end position="204"/>
    </location>
</feature>
<keyword evidence="2" id="KW-1133">Transmembrane helix</keyword>
<dbReference type="Proteomes" id="UP000645555">
    <property type="component" value="Unassembled WGS sequence"/>
</dbReference>
<evidence type="ECO:0008006" key="5">
    <source>
        <dbReference type="Google" id="ProtNLM"/>
    </source>
</evidence>